<organism evidence="2 3">
    <name type="scientific">Steinernema glaseri</name>
    <dbReference type="NCBI Taxonomy" id="37863"/>
    <lineage>
        <taxon>Eukaryota</taxon>
        <taxon>Metazoa</taxon>
        <taxon>Ecdysozoa</taxon>
        <taxon>Nematoda</taxon>
        <taxon>Chromadorea</taxon>
        <taxon>Rhabditida</taxon>
        <taxon>Tylenchina</taxon>
        <taxon>Panagrolaimomorpha</taxon>
        <taxon>Strongyloidoidea</taxon>
        <taxon>Steinernematidae</taxon>
        <taxon>Steinernema</taxon>
    </lineage>
</organism>
<protein>
    <submittedName>
        <fullName evidence="3">Uncharacterized protein</fullName>
    </submittedName>
</protein>
<name>A0A1I7Y8H1_9BILA</name>
<evidence type="ECO:0000256" key="1">
    <source>
        <dbReference type="SAM" id="Phobius"/>
    </source>
</evidence>
<sequence>MWPFADVHFSDRFASKPVSTSNRKRMCDGVTKIWFAIMQSTVFELSLVACLLRLMPYFRMLTTVQLKVKTMCIA</sequence>
<evidence type="ECO:0000313" key="3">
    <source>
        <dbReference type="WBParaSite" id="L893_g13714.t1"/>
    </source>
</evidence>
<accession>A0A1I7Y8H1</accession>
<keyword evidence="1" id="KW-0812">Transmembrane</keyword>
<keyword evidence="1" id="KW-0472">Membrane</keyword>
<keyword evidence="2" id="KW-1185">Reference proteome</keyword>
<dbReference type="Proteomes" id="UP000095287">
    <property type="component" value="Unplaced"/>
</dbReference>
<dbReference type="AlphaFoldDB" id="A0A1I7Y8H1"/>
<feature type="transmembrane region" description="Helical" evidence="1">
    <location>
        <begin position="33"/>
        <end position="52"/>
    </location>
</feature>
<dbReference type="WBParaSite" id="L893_g13714.t1">
    <property type="protein sequence ID" value="L893_g13714.t1"/>
    <property type="gene ID" value="L893_g13714"/>
</dbReference>
<proteinExistence type="predicted"/>
<keyword evidence="1" id="KW-1133">Transmembrane helix</keyword>
<reference evidence="3" key="1">
    <citation type="submission" date="2016-11" db="UniProtKB">
        <authorList>
            <consortium name="WormBaseParasite"/>
        </authorList>
    </citation>
    <scope>IDENTIFICATION</scope>
</reference>
<evidence type="ECO:0000313" key="2">
    <source>
        <dbReference type="Proteomes" id="UP000095287"/>
    </source>
</evidence>